<dbReference type="AlphaFoldDB" id="A0A067Q5R2"/>
<evidence type="ECO:0000259" key="5">
    <source>
        <dbReference type="PROSITE" id="PS50850"/>
    </source>
</evidence>
<keyword evidence="4" id="KW-0812">Transmembrane</keyword>
<protein>
    <recommendedName>
        <fullName evidence="5">Major facilitator superfamily (MFS) profile domain-containing protein</fullName>
    </recommendedName>
</protein>
<accession>A0A067Q5R2</accession>
<reference evidence="7" key="1">
    <citation type="journal article" date="2014" name="Proc. Natl. Acad. Sci. U.S.A.">
        <title>Extensive sampling of basidiomycete genomes demonstrates inadequacy of the white-rot/brown-rot paradigm for wood decay fungi.</title>
        <authorList>
            <person name="Riley R."/>
            <person name="Salamov A.A."/>
            <person name="Brown D.W."/>
            <person name="Nagy L.G."/>
            <person name="Floudas D."/>
            <person name="Held B.W."/>
            <person name="Levasseur A."/>
            <person name="Lombard V."/>
            <person name="Morin E."/>
            <person name="Otillar R."/>
            <person name="Lindquist E.A."/>
            <person name="Sun H."/>
            <person name="LaButti K.M."/>
            <person name="Schmutz J."/>
            <person name="Jabbour D."/>
            <person name="Luo H."/>
            <person name="Baker S.E."/>
            <person name="Pisabarro A.G."/>
            <person name="Walton J.D."/>
            <person name="Blanchette R.A."/>
            <person name="Henrissat B."/>
            <person name="Martin F."/>
            <person name="Cullen D."/>
            <person name="Hibbett D.S."/>
            <person name="Grigoriev I.V."/>
        </authorList>
    </citation>
    <scope>NUCLEOTIDE SEQUENCE [LARGE SCALE GENOMIC DNA]</scope>
    <source>
        <strain evidence="7">MUCL 33604</strain>
    </source>
</reference>
<sequence length="462" mass="50326">MLEEPIPLQNLPGSQQNVADSSQGSTLQPDDSSTLPIGATVQELPPVDRGRKAWAFCYCSFILETMVWGFGFSYGIFQEYYMSHPPFNKASAVMISAIGTTALALQYGECLLILLFYRRYPELIRSSMWLGLALCAVCLVVSSFATKVWQLIMLQGVFFGIGGGLLYVPVIIWLPEWFSERRGLAGSFIFGGSGIGGFAFPLLMNALLQSIGFRWTLRIWAAVMTIVSSLAMFGVHPRIPSPKYRGRQNRPPLIPPQMPFFKSAIFWSFTLSSTLQALSYFPVSLYIAVFTTSLSSPLSATVVLSIFNSSSIFGQIFIGHMSDRFPYPWIMFVSATGSAIAAFLLWGFSTTLAQVFVFAIIFGSLSGGFSSVWPAAATDCSRHKPELNPFVFGCFAAMKGVAAVVGPLLSGILHEAGKNSDSASYGRFGFGKVEIFVGSCAAMTGVGSLIVAMVRSRMRVNE</sequence>
<evidence type="ECO:0000256" key="3">
    <source>
        <dbReference type="SAM" id="MobiDB-lite"/>
    </source>
</evidence>
<dbReference type="EMBL" id="KL197712">
    <property type="protein sequence ID" value="KDQ61480.1"/>
    <property type="molecule type" value="Genomic_DNA"/>
</dbReference>
<dbReference type="Gene3D" id="1.20.1250.20">
    <property type="entry name" value="MFS general substrate transporter like domains"/>
    <property type="match status" value="2"/>
</dbReference>
<feature type="compositionally biased region" description="Polar residues" evidence="3">
    <location>
        <begin position="11"/>
        <end position="35"/>
    </location>
</feature>
<feature type="transmembrane region" description="Helical" evidence="4">
    <location>
        <begin position="355"/>
        <end position="378"/>
    </location>
</feature>
<feature type="transmembrane region" description="Helical" evidence="4">
    <location>
        <begin position="53"/>
        <end position="77"/>
    </location>
</feature>
<dbReference type="PANTHER" id="PTHR11360">
    <property type="entry name" value="MONOCARBOXYLATE TRANSPORTER"/>
    <property type="match status" value="1"/>
</dbReference>
<keyword evidence="4" id="KW-0472">Membrane</keyword>
<feature type="transmembrane region" description="Helical" evidence="4">
    <location>
        <begin position="92"/>
        <end position="117"/>
    </location>
</feature>
<feature type="region of interest" description="Disordered" evidence="3">
    <location>
        <begin position="1"/>
        <end position="36"/>
    </location>
</feature>
<dbReference type="Pfam" id="PF07690">
    <property type="entry name" value="MFS_1"/>
    <property type="match status" value="1"/>
</dbReference>
<feature type="transmembrane region" description="Helical" evidence="4">
    <location>
        <begin position="219"/>
        <end position="239"/>
    </location>
</feature>
<feature type="transmembrane region" description="Helical" evidence="4">
    <location>
        <begin position="433"/>
        <end position="454"/>
    </location>
</feature>
<dbReference type="GO" id="GO:0022857">
    <property type="term" value="F:transmembrane transporter activity"/>
    <property type="evidence" value="ECO:0007669"/>
    <property type="project" value="InterPro"/>
</dbReference>
<keyword evidence="4" id="KW-1133">Transmembrane helix</keyword>
<dbReference type="STRING" id="933084.A0A067Q5R2"/>
<dbReference type="OrthoDB" id="2213137at2759"/>
<dbReference type="Proteomes" id="UP000027265">
    <property type="component" value="Unassembled WGS sequence"/>
</dbReference>
<dbReference type="PROSITE" id="PS50850">
    <property type="entry name" value="MFS"/>
    <property type="match status" value="1"/>
</dbReference>
<dbReference type="GO" id="GO:0016020">
    <property type="term" value="C:membrane"/>
    <property type="evidence" value="ECO:0007669"/>
    <property type="project" value="UniProtKB-SubCell"/>
</dbReference>
<feature type="transmembrane region" description="Helical" evidence="4">
    <location>
        <begin position="186"/>
        <end position="207"/>
    </location>
</feature>
<gene>
    <name evidence="6" type="ORF">JAAARDRAFT_66589</name>
</gene>
<keyword evidence="7" id="KW-1185">Reference proteome</keyword>
<feature type="transmembrane region" description="Helical" evidence="4">
    <location>
        <begin position="327"/>
        <end position="349"/>
    </location>
</feature>
<evidence type="ECO:0000256" key="4">
    <source>
        <dbReference type="SAM" id="Phobius"/>
    </source>
</evidence>
<evidence type="ECO:0000313" key="7">
    <source>
        <dbReference type="Proteomes" id="UP000027265"/>
    </source>
</evidence>
<evidence type="ECO:0000313" key="6">
    <source>
        <dbReference type="EMBL" id="KDQ61480.1"/>
    </source>
</evidence>
<dbReference type="InterPro" id="IPR011701">
    <property type="entry name" value="MFS"/>
</dbReference>
<dbReference type="InterPro" id="IPR036259">
    <property type="entry name" value="MFS_trans_sf"/>
</dbReference>
<comment type="similarity">
    <text evidence="2">Belongs to the major facilitator superfamily. Monocarboxylate porter (TC 2.A.1.13) family.</text>
</comment>
<dbReference type="InParanoid" id="A0A067Q5R2"/>
<proteinExistence type="inferred from homology"/>
<feature type="domain" description="Major facilitator superfamily (MFS) profile" evidence="5">
    <location>
        <begin position="34"/>
        <end position="459"/>
    </location>
</feature>
<feature type="transmembrane region" description="Helical" evidence="4">
    <location>
        <begin position="390"/>
        <end position="413"/>
    </location>
</feature>
<name>A0A067Q5R2_9AGAM</name>
<dbReference type="SUPFAM" id="SSF103473">
    <property type="entry name" value="MFS general substrate transporter"/>
    <property type="match status" value="1"/>
</dbReference>
<dbReference type="InterPro" id="IPR050327">
    <property type="entry name" value="Proton-linked_MCT"/>
</dbReference>
<evidence type="ECO:0000256" key="2">
    <source>
        <dbReference type="ARBA" id="ARBA00006727"/>
    </source>
</evidence>
<feature type="transmembrane region" description="Helical" evidence="4">
    <location>
        <begin position="129"/>
        <end position="146"/>
    </location>
</feature>
<evidence type="ECO:0000256" key="1">
    <source>
        <dbReference type="ARBA" id="ARBA00004141"/>
    </source>
</evidence>
<feature type="transmembrane region" description="Helical" evidence="4">
    <location>
        <begin position="152"/>
        <end position="174"/>
    </location>
</feature>
<dbReference type="InterPro" id="IPR020846">
    <property type="entry name" value="MFS_dom"/>
</dbReference>
<dbReference type="PANTHER" id="PTHR11360:SF287">
    <property type="entry name" value="MFS MONOCARBOXYLATE TRANSPORTER"/>
    <property type="match status" value="1"/>
</dbReference>
<dbReference type="HOGENOM" id="CLU_001265_1_2_1"/>
<comment type="subcellular location">
    <subcellularLocation>
        <location evidence="1">Membrane</location>
        <topology evidence="1">Multi-pass membrane protein</topology>
    </subcellularLocation>
</comment>
<organism evidence="6 7">
    <name type="scientific">Jaapia argillacea MUCL 33604</name>
    <dbReference type="NCBI Taxonomy" id="933084"/>
    <lineage>
        <taxon>Eukaryota</taxon>
        <taxon>Fungi</taxon>
        <taxon>Dikarya</taxon>
        <taxon>Basidiomycota</taxon>
        <taxon>Agaricomycotina</taxon>
        <taxon>Agaricomycetes</taxon>
        <taxon>Agaricomycetidae</taxon>
        <taxon>Jaapiales</taxon>
        <taxon>Jaapiaceae</taxon>
        <taxon>Jaapia</taxon>
    </lineage>
</organism>
<feature type="transmembrane region" description="Helical" evidence="4">
    <location>
        <begin position="260"/>
        <end position="279"/>
    </location>
</feature>